<evidence type="ECO:0000256" key="1">
    <source>
        <dbReference type="ARBA" id="ARBA00022517"/>
    </source>
</evidence>
<keyword evidence="4" id="KW-1185">Reference proteome</keyword>
<dbReference type="PANTHER" id="PTHR33515">
    <property type="entry name" value="RIBOSOME-BINDING FACTOR A, CHLOROPLASTIC-RELATED"/>
    <property type="match status" value="1"/>
</dbReference>
<comment type="subunit">
    <text evidence="2">Monomer. Binds 30S ribosomal subunits, but not 50S ribosomal subunits or 70S ribosomes.</text>
</comment>
<protein>
    <recommendedName>
        <fullName evidence="2">Ribosome-binding factor A</fullName>
    </recommendedName>
</protein>
<evidence type="ECO:0000256" key="2">
    <source>
        <dbReference type="HAMAP-Rule" id="MF_00003"/>
    </source>
</evidence>
<dbReference type="GO" id="GO:0043024">
    <property type="term" value="F:ribosomal small subunit binding"/>
    <property type="evidence" value="ECO:0007669"/>
    <property type="project" value="TreeGrafter"/>
</dbReference>
<dbReference type="Proteomes" id="UP000184041">
    <property type="component" value="Unassembled WGS sequence"/>
</dbReference>
<comment type="subcellular location">
    <subcellularLocation>
        <location evidence="2">Cytoplasm</location>
    </subcellularLocation>
</comment>
<dbReference type="AlphaFoldDB" id="A0A1M4TAH1"/>
<dbReference type="GO" id="GO:0005829">
    <property type="term" value="C:cytosol"/>
    <property type="evidence" value="ECO:0007669"/>
    <property type="project" value="TreeGrafter"/>
</dbReference>
<comment type="function">
    <text evidence="2">One of several proteins that assist in the late maturation steps of the functional core of the 30S ribosomal subunit. Associates with free 30S ribosomal subunits (but not with 30S subunits that are part of 70S ribosomes or polysomes). Required for efficient processing of 16S rRNA. May interact with the 5'-terminal helix region of 16S rRNA.</text>
</comment>
<gene>
    <name evidence="2" type="primary">rbfA</name>
    <name evidence="3" type="ORF">SAMN05443144_101247</name>
</gene>
<dbReference type="RefSeq" id="WP_073058984.1">
    <property type="nucleotide sequence ID" value="NZ_FQUS01000001.1"/>
</dbReference>
<dbReference type="HAMAP" id="MF_00003">
    <property type="entry name" value="RbfA"/>
    <property type="match status" value="1"/>
</dbReference>
<dbReference type="OrthoDB" id="9811910at2"/>
<dbReference type="PANTHER" id="PTHR33515:SF1">
    <property type="entry name" value="RIBOSOME-BINDING FACTOR A, CHLOROPLASTIC-RELATED"/>
    <property type="match status" value="1"/>
</dbReference>
<reference evidence="3 4" key="1">
    <citation type="submission" date="2016-11" db="EMBL/GenBank/DDBJ databases">
        <authorList>
            <person name="Jaros S."/>
            <person name="Januszkiewicz K."/>
            <person name="Wedrychowicz H."/>
        </authorList>
    </citation>
    <scope>NUCLEOTIDE SEQUENCE [LARGE SCALE GENOMIC DNA]</scope>
    <source>
        <strain evidence="3 4">DSM 21986</strain>
    </source>
</reference>
<evidence type="ECO:0000313" key="3">
    <source>
        <dbReference type="EMBL" id="SHE41344.1"/>
    </source>
</evidence>
<dbReference type="EMBL" id="FQUS01000001">
    <property type="protein sequence ID" value="SHE41344.1"/>
    <property type="molecule type" value="Genomic_DNA"/>
</dbReference>
<comment type="similarity">
    <text evidence="2">Belongs to the RbfA family.</text>
</comment>
<evidence type="ECO:0000313" key="4">
    <source>
        <dbReference type="Proteomes" id="UP000184041"/>
    </source>
</evidence>
<dbReference type="InterPro" id="IPR015946">
    <property type="entry name" value="KH_dom-like_a/b"/>
</dbReference>
<name>A0A1M4TAH1_9BACT</name>
<dbReference type="InterPro" id="IPR000238">
    <property type="entry name" value="RbfA"/>
</dbReference>
<dbReference type="InterPro" id="IPR023799">
    <property type="entry name" value="RbfA_dom_sf"/>
</dbReference>
<dbReference type="SUPFAM" id="SSF89919">
    <property type="entry name" value="Ribosome-binding factor A, RbfA"/>
    <property type="match status" value="1"/>
</dbReference>
<keyword evidence="1 2" id="KW-0690">Ribosome biogenesis</keyword>
<proteinExistence type="inferred from homology"/>
<organism evidence="3 4">
    <name type="scientific">Fodinibius roseus</name>
    <dbReference type="NCBI Taxonomy" id="1194090"/>
    <lineage>
        <taxon>Bacteria</taxon>
        <taxon>Pseudomonadati</taxon>
        <taxon>Balneolota</taxon>
        <taxon>Balneolia</taxon>
        <taxon>Balneolales</taxon>
        <taxon>Balneolaceae</taxon>
        <taxon>Fodinibius</taxon>
    </lineage>
</organism>
<dbReference type="NCBIfam" id="TIGR00082">
    <property type="entry name" value="rbfA"/>
    <property type="match status" value="1"/>
</dbReference>
<dbReference type="GO" id="GO:0030490">
    <property type="term" value="P:maturation of SSU-rRNA"/>
    <property type="evidence" value="ECO:0007669"/>
    <property type="project" value="UniProtKB-UniRule"/>
</dbReference>
<accession>A0A1M4TAH1</accession>
<keyword evidence="2" id="KW-0963">Cytoplasm</keyword>
<dbReference type="Pfam" id="PF02033">
    <property type="entry name" value="RBFA"/>
    <property type="match status" value="1"/>
</dbReference>
<dbReference type="STRING" id="1194090.SAMN05443144_101247"/>
<dbReference type="Gene3D" id="3.30.300.20">
    <property type="match status" value="1"/>
</dbReference>
<sequence>MSIRTERLGAVIQRDLGKIIQKSYQASGSFITVTKVEVTPDLLIAKVHLSVYAPGKDEDAIFEHLQEQKVNIRKTLAEKIRHQVRRIPELHFINDQTAEYVEKMEGLFQKIRREREERHGDAEE</sequence>